<reference evidence="2" key="1">
    <citation type="journal article" date="2021" name="Open Biol.">
        <title>Shared evolutionary footprints suggest mitochondrial oxidative damage underlies multiple complex I losses in fungi.</title>
        <authorList>
            <person name="Schikora-Tamarit M.A."/>
            <person name="Marcet-Houben M."/>
            <person name="Nosek J."/>
            <person name="Gabaldon T."/>
        </authorList>
    </citation>
    <scope>NUCLEOTIDE SEQUENCE</scope>
    <source>
        <strain evidence="2">NCAIM Y.01608</strain>
    </source>
</reference>
<dbReference type="PROSITE" id="PS51391">
    <property type="entry name" value="CID"/>
    <property type="match status" value="1"/>
</dbReference>
<dbReference type="PANTHER" id="PTHR28291">
    <property type="entry name" value="CTD KINASE SUBUNIT GAMMA"/>
    <property type="match status" value="1"/>
</dbReference>
<dbReference type="Proteomes" id="UP000788993">
    <property type="component" value="Unassembled WGS sequence"/>
</dbReference>
<dbReference type="GO" id="GO:0045943">
    <property type="term" value="P:positive regulation of transcription by RNA polymerase I"/>
    <property type="evidence" value="ECO:0007669"/>
    <property type="project" value="TreeGrafter"/>
</dbReference>
<dbReference type="InterPro" id="IPR016024">
    <property type="entry name" value="ARM-type_fold"/>
</dbReference>
<organism evidence="2 3">
    <name type="scientific">Ogataea polymorpha</name>
    <dbReference type="NCBI Taxonomy" id="460523"/>
    <lineage>
        <taxon>Eukaryota</taxon>
        <taxon>Fungi</taxon>
        <taxon>Dikarya</taxon>
        <taxon>Ascomycota</taxon>
        <taxon>Saccharomycotina</taxon>
        <taxon>Pichiomycetes</taxon>
        <taxon>Pichiales</taxon>
        <taxon>Pichiaceae</taxon>
        <taxon>Ogataea</taxon>
    </lineage>
</organism>
<dbReference type="EMBL" id="JAEUBD010000526">
    <property type="protein sequence ID" value="KAH3673849.1"/>
    <property type="molecule type" value="Genomic_DNA"/>
</dbReference>
<proteinExistence type="predicted"/>
<protein>
    <recommendedName>
        <fullName evidence="1">CID domain-containing protein</fullName>
    </recommendedName>
</protein>
<keyword evidence="3" id="KW-1185">Reference proteome</keyword>
<dbReference type="InterPro" id="IPR008942">
    <property type="entry name" value="ENTH_VHS"/>
</dbReference>
<sequence length="296" mass="35041">MDSFEARVYLTKQLSSLTPSKQAAQQCAKFLLKHKELQDDLYSVILESLDAADLNIRINIFQFLEELILYCQNDPQKPYISSIIKDMKLILTKILPPKPDTMSCETRLLTNLHAAYTILVNISKSCKFTNLKEYKAKYGSNLLTDMDRNRIELQLQFDEKPLYTDKDLPESIDGQLDCAWEFLLEKRRQSQYERFFIDKHQMQSPTEPLQDTFAKTRKQLLARIEADRERQKRGKENLWQINRENGSITEFDLVYDTFHQFDIIEDKPLIDEINELYDNSKYGTPHRPQPNKRFRR</sequence>
<dbReference type="InterPro" id="IPR006569">
    <property type="entry name" value="CID_dom"/>
</dbReference>
<dbReference type="InterPro" id="IPR024637">
    <property type="entry name" value="Ctk3_C"/>
</dbReference>
<dbReference type="AlphaFoldDB" id="A0A9P8TCM7"/>
<gene>
    <name evidence="2" type="ORF">OGATHE_001829</name>
</gene>
<dbReference type="InterPro" id="IPR024638">
    <property type="entry name" value="Ctk3_N"/>
</dbReference>
<dbReference type="SUPFAM" id="SSF48371">
    <property type="entry name" value="ARM repeat"/>
    <property type="match status" value="1"/>
</dbReference>
<evidence type="ECO:0000259" key="1">
    <source>
        <dbReference type="PROSITE" id="PS51391"/>
    </source>
</evidence>
<dbReference type="Pfam" id="PF12350">
    <property type="entry name" value="CTK3_C"/>
    <property type="match status" value="1"/>
</dbReference>
<feature type="domain" description="CID" evidence="1">
    <location>
        <begin position="2"/>
        <end position="159"/>
    </location>
</feature>
<evidence type="ECO:0000313" key="3">
    <source>
        <dbReference type="Proteomes" id="UP000788993"/>
    </source>
</evidence>
<reference evidence="2" key="2">
    <citation type="submission" date="2021-01" db="EMBL/GenBank/DDBJ databases">
        <authorList>
            <person name="Schikora-Tamarit M.A."/>
        </authorList>
    </citation>
    <scope>NUCLEOTIDE SEQUENCE</scope>
    <source>
        <strain evidence="2">NCAIM Y.01608</strain>
    </source>
</reference>
<evidence type="ECO:0000313" key="2">
    <source>
        <dbReference type="EMBL" id="KAH3673849.1"/>
    </source>
</evidence>
<name>A0A9P8TCM7_9ASCO</name>
<dbReference type="InterPro" id="IPR042326">
    <property type="entry name" value="Ctk3"/>
</dbReference>
<accession>A0A9P8TCM7</accession>
<dbReference type="PANTHER" id="PTHR28291:SF1">
    <property type="entry name" value="CTD KINASE SUBUNIT GAMMA"/>
    <property type="match status" value="1"/>
</dbReference>
<dbReference type="GO" id="GO:0070692">
    <property type="term" value="C:CTDK-1 complex"/>
    <property type="evidence" value="ECO:0007669"/>
    <property type="project" value="InterPro"/>
</dbReference>
<dbReference type="Gene3D" id="1.25.40.90">
    <property type="match status" value="1"/>
</dbReference>
<comment type="caution">
    <text evidence="2">The sequence shown here is derived from an EMBL/GenBank/DDBJ whole genome shotgun (WGS) entry which is preliminary data.</text>
</comment>
<dbReference type="GO" id="GO:0032786">
    <property type="term" value="P:positive regulation of DNA-templated transcription, elongation"/>
    <property type="evidence" value="ECO:0007669"/>
    <property type="project" value="InterPro"/>
</dbReference>
<dbReference type="Pfam" id="PF12243">
    <property type="entry name" value="CTK3"/>
    <property type="match status" value="1"/>
</dbReference>